<dbReference type="InterPro" id="IPR055209">
    <property type="entry name" value="RsiG-like_dom"/>
</dbReference>
<gene>
    <name evidence="2" type="ORF">ACFPKY_20085</name>
</gene>
<accession>A0ABW0N797</accession>
<organism evidence="2 3">
    <name type="scientific">Nocardioides caricicola</name>
    <dbReference type="NCBI Taxonomy" id="634770"/>
    <lineage>
        <taxon>Bacteria</taxon>
        <taxon>Bacillati</taxon>
        <taxon>Actinomycetota</taxon>
        <taxon>Actinomycetes</taxon>
        <taxon>Propionibacteriales</taxon>
        <taxon>Nocardioidaceae</taxon>
        <taxon>Nocardioides</taxon>
    </lineage>
</organism>
<keyword evidence="3" id="KW-1185">Reference proteome</keyword>
<sequence length="165" mass="18677">MNERRRTVTSAVPSEVLADLDLAQLRDYRHKLEAEEDRASYWRRLVHARLDLLAAESKSDHPLTLEELVRVLGDTGTGQSRQALVAVHASDPLPELPELARMWATDVDPHDPEQVEDAVARLTEAESQLTDYRRALHQRIDEATAELIVRYRENPAAALTAIPDR</sequence>
<reference evidence="3" key="1">
    <citation type="journal article" date="2019" name="Int. J. Syst. Evol. Microbiol.">
        <title>The Global Catalogue of Microorganisms (GCM) 10K type strain sequencing project: providing services to taxonomists for standard genome sequencing and annotation.</title>
        <authorList>
            <consortium name="The Broad Institute Genomics Platform"/>
            <consortium name="The Broad Institute Genome Sequencing Center for Infectious Disease"/>
            <person name="Wu L."/>
            <person name="Ma J."/>
        </authorList>
    </citation>
    <scope>NUCLEOTIDE SEQUENCE [LARGE SCALE GENOMIC DNA]</scope>
    <source>
        <strain evidence="3">KACC 13778</strain>
    </source>
</reference>
<evidence type="ECO:0000313" key="2">
    <source>
        <dbReference type="EMBL" id="MFC5495418.1"/>
    </source>
</evidence>
<comment type="caution">
    <text evidence="2">The sequence shown here is derived from an EMBL/GenBank/DDBJ whole genome shotgun (WGS) entry which is preliminary data.</text>
</comment>
<name>A0ABW0N797_9ACTN</name>
<proteinExistence type="predicted"/>
<feature type="domain" description="RsiG-like" evidence="1">
    <location>
        <begin position="13"/>
        <end position="60"/>
    </location>
</feature>
<evidence type="ECO:0000313" key="3">
    <source>
        <dbReference type="Proteomes" id="UP001595956"/>
    </source>
</evidence>
<protein>
    <recommendedName>
        <fullName evidence="1">RsiG-like domain-containing protein</fullName>
    </recommendedName>
</protein>
<dbReference type="Proteomes" id="UP001595956">
    <property type="component" value="Unassembled WGS sequence"/>
</dbReference>
<dbReference type="Pfam" id="PF22802">
    <property type="entry name" value="RsiG"/>
    <property type="match status" value="1"/>
</dbReference>
<dbReference type="EMBL" id="JBHSMD010000010">
    <property type="protein sequence ID" value="MFC5495418.1"/>
    <property type="molecule type" value="Genomic_DNA"/>
</dbReference>
<evidence type="ECO:0000259" key="1">
    <source>
        <dbReference type="Pfam" id="PF22802"/>
    </source>
</evidence>
<dbReference type="RefSeq" id="WP_345181727.1">
    <property type="nucleotide sequence ID" value="NZ_BAABFQ010000009.1"/>
</dbReference>